<accession>A0A4R6N9E0</accession>
<dbReference type="InterPro" id="IPR006311">
    <property type="entry name" value="TAT_signal"/>
</dbReference>
<dbReference type="PROSITE" id="PS51318">
    <property type="entry name" value="TAT"/>
    <property type="match status" value="1"/>
</dbReference>
<dbReference type="InterPro" id="IPR024409">
    <property type="entry name" value="DUF3833"/>
</dbReference>
<sequence length="183" mass="20378">MSPTTRRQLLLLGGGATAGALLGGCSSGPSLADHRGQTPVFDLRRFFDGRVLAHGIVSERGGKIARRLYATLDCSWQGERGILDENFLFDDGERQRRVWRLQRLGEHRYSGRADDVVGEALGESVGPAFNWRYTLQVPVRGSVYDIDFDDWMYLIDESTVLNRASMSKFGVQVGEVLISLRKA</sequence>
<comment type="caution">
    <text evidence="1">The sequence shown here is derived from an EMBL/GenBank/DDBJ whole genome shotgun (WGS) entry which is preliminary data.</text>
</comment>
<dbReference type="Proteomes" id="UP000295357">
    <property type="component" value="Unassembled WGS sequence"/>
</dbReference>
<name>A0A4R6N9E0_9BURK</name>
<dbReference type="Pfam" id="PF12915">
    <property type="entry name" value="DUF3833"/>
    <property type="match status" value="1"/>
</dbReference>
<protein>
    <submittedName>
        <fullName evidence="1">Uncharacterized protein DUF3833</fullName>
    </submittedName>
</protein>
<proteinExistence type="predicted"/>
<organism evidence="1 2">
    <name type="scientific">Roseateles asaccharophilus</name>
    <dbReference type="NCBI Taxonomy" id="582607"/>
    <lineage>
        <taxon>Bacteria</taxon>
        <taxon>Pseudomonadati</taxon>
        <taxon>Pseudomonadota</taxon>
        <taxon>Betaproteobacteria</taxon>
        <taxon>Burkholderiales</taxon>
        <taxon>Sphaerotilaceae</taxon>
        <taxon>Roseateles</taxon>
    </lineage>
</organism>
<dbReference type="EMBL" id="SNXE01000002">
    <property type="protein sequence ID" value="TDP11847.1"/>
    <property type="molecule type" value="Genomic_DNA"/>
</dbReference>
<dbReference type="RefSeq" id="WP_133602617.1">
    <property type="nucleotide sequence ID" value="NZ_JAUFPJ010000002.1"/>
</dbReference>
<evidence type="ECO:0000313" key="2">
    <source>
        <dbReference type="Proteomes" id="UP000295357"/>
    </source>
</evidence>
<dbReference type="OrthoDB" id="5296954at2"/>
<evidence type="ECO:0000313" key="1">
    <source>
        <dbReference type="EMBL" id="TDP11847.1"/>
    </source>
</evidence>
<dbReference type="PROSITE" id="PS51257">
    <property type="entry name" value="PROKAR_LIPOPROTEIN"/>
    <property type="match status" value="1"/>
</dbReference>
<gene>
    <name evidence="1" type="ORF">DFR39_102230</name>
</gene>
<reference evidence="1 2" key="1">
    <citation type="submission" date="2019-03" db="EMBL/GenBank/DDBJ databases">
        <title>Genomic Encyclopedia of Type Strains, Phase IV (KMG-IV): sequencing the most valuable type-strain genomes for metagenomic binning, comparative biology and taxonomic classification.</title>
        <authorList>
            <person name="Goeker M."/>
        </authorList>
    </citation>
    <scope>NUCLEOTIDE SEQUENCE [LARGE SCALE GENOMIC DNA]</scope>
    <source>
        <strain evidence="1 2">DSM 25082</strain>
    </source>
</reference>
<dbReference type="AlphaFoldDB" id="A0A4R6N9E0"/>
<keyword evidence="2" id="KW-1185">Reference proteome</keyword>